<protein>
    <recommendedName>
        <fullName evidence="7">PKD/REJ-like domain-containing protein</fullName>
    </recommendedName>
</protein>
<evidence type="ECO:0000313" key="9">
    <source>
        <dbReference type="Proteomes" id="UP000030746"/>
    </source>
</evidence>
<dbReference type="STRING" id="225164.V4B142"/>
<keyword evidence="2" id="KW-0812">Transmembrane</keyword>
<feature type="compositionally biased region" description="Polar residues" evidence="6">
    <location>
        <begin position="1503"/>
        <end position="1516"/>
    </location>
</feature>
<comment type="subcellular location">
    <subcellularLocation>
        <location evidence="1">Membrane</location>
    </subcellularLocation>
</comment>
<evidence type="ECO:0000256" key="1">
    <source>
        <dbReference type="ARBA" id="ARBA00004370"/>
    </source>
</evidence>
<dbReference type="GO" id="GO:0006816">
    <property type="term" value="P:calcium ion transport"/>
    <property type="evidence" value="ECO:0007669"/>
    <property type="project" value="TreeGrafter"/>
</dbReference>
<name>V4B142_LOTGI</name>
<dbReference type="RefSeq" id="XP_009045485.1">
    <property type="nucleotide sequence ID" value="XM_009047237.1"/>
</dbReference>
<evidence type="ECO:0000313" key="8">
    <source>
        <dbReference type="EMBL" id="ESP04003.1"/>
    </source>
</evidence>
<dbReference type="GO" id="GO:0005886">
    <property type="term" value="C:plasma membrane"/>
    <property type="evidence" value="ECO:0007669"/>
    <property type="project" value="TreeGrafter"/>
</dbReference>
<dbReference type="GeneID" id="20237047"/>
<keyword evidence="3" id="KW-0677">Repeat</keyword>
<dbReference type="PANTHER" id="PTHR46730:SF1">
    <property type="entry name" value="PLAT DOMAIN-CONTAINING PROTEIN"/>
    <property type="match status" value="1"/>
</dbReference>
<feature type="region of interest" description="Disordered" evidence="6">
    <location>
        <begin position="1503"/>
        <end position="1606"/>
    </location>
</feature>
<organism evidence="8 9">
    <name type="scientific">Lottia gigantea</name>
    <name type="common">Giant owl limpet</name>
    <dbReference type="NCBI Taxonomy" id="225164"/>
    <lineage>
        <taxon>Eukaryota</taxon>
        <taxon>Metazoa</taxon>
        <taxon>Spiralia</taxon>
        <taxon>Lophotrochozoa</taxon>
        <taxon>Mollusca</taxon>
        <taxon>Gastropoda</taxon>
        <taxon>Patellogastropoda</taxon>
        <taxon>Lottioidea</taxon>
        <taxon>Lottiidae</taxon>
        <taxon>Lottia</taxon>
    </lineage>
</organism>
<keyword evidence="5" id="KW-0472">Membrane</keyword>
<reference evidence="8 9" key="1">
    <citation type="journal article" date="2013" name="Nature">
        <title>Insights into bilaterian evolution from three spiralian genomes.</title>
        <authorList>
            <person name="Simakov O."/>
            <person name="Marletaz F."/>
            <person name="Cho S.J."/>
            <person name="Edsinger-Gonzales E."/>
            <person name="Havlak P."/>
            <person name="Hellsten U."/>
            <person name="Kuo D.H."/>
            <person name="Larsson T."/>
            <person name="Lv J."/>
            <person name="Arendt D."/>
            <person name="Savage R."/>
            <person name="Osoegawa K."/>
            <person name="de Jong P."/>
            <person name="Grimwood J."/>
            <person name="Chapman J.A."/>
            <person name="Shapiro H."/>
            <person name="Aerts A."/>
            <person name="Otillar R.P."/>
            <person name="Terry A.Y."/>
            <person name="Boore J.L."/>
            <person name="Grigoriev I.V."/>
            <person name="Lindberg D.R."/>
            <person name="Seaver E.C."/>
            <person name="Weisblat D.A."/>
            <person name="Putnam N.H."/>
            <person name="Rokhsar D.S."/>
        </authorList>
    </citation>
    <scope>NUCLEOTIDE SEQUENCE [LARGE SCALE GENOMIC DNA]</scope>
</reference>
<evidence type="ECO:0000256" key="2">
    <source>
        <dbReference type="ARBA" id="ARBA00022692"/>
    </source>
</evidence>
<dbReference type="HOGENOM" id="CLU_244084_0_0_1"/>
<dbReference type="GO" id="GO:0005261">
    <property type="term" value="F:monoatomic cation channel activity"/>
    <property type="evidence" value="ECO:0007669"/>
    <property type="project" value="TreeGrafter"/>
</dbReference>
<dbReference type="OMA" id="KVWVEIK"/>
<feature type="domain" description="PKD/REJ-like" evidence="7">
    <location>
        <begin position="764"/>
        <end position="1189"/>
    </location>
</feature>
<keyword evidence="9" id="KW-1185">Reference proteome</keyword>
<gene>
    <name evidence="8" type="ORF">LOTGIDRAFT_156606</name>
</gene>
<dbReference type="CTD" id="20237047"/>
<evidence type="ECO:0000259" key="7">
    <source>
        <dbReference type="Pfam" id="PF02010"/>
    </source>
</evidence>
<accession>V4B142</accession>
<dbReference type="InterPro" id="IPR002859">
    <property type="entry name" value="PKD/REJ-like"/>
</dbReference>
<dbReference type="Pfam" id="PF02010">
    <property type="entry name" value="REJ"/>
    <property type="match status" value="1"/>
</dbReference>
<sequence>MGSILDSNQIVALTEDDTQAPVMSSIKINLDQNGTMIEKVLVGPGKIESETLFIYLDQVVTVTVEIQSDIEVIFGVDYGDSISVSETCGGPISAYKLTHTYATIGVFNLSVEASNMVNNQSSFLSIETVYPINNIHFDDKSTPLLVEPDSVLLFDVIASGTSFPFGKTELMIECGANVTNETFTLTQDGIQTINCTMDEVGNHTIVVTIMSPLDRLELYRRDFRVWDNLTLFTFQPSAEAFAVGNLPSFNYTNPPVFNFDYVIDFGEGTILENNGIEHLRTRYTDITIPVLNYNTSGTYIVSFSASNHAYSKSMSTAVIFEYAIPPSNLQVDITDLLLVPPGLAKFSVYSDSGAAEITPTNVTCTYEFGDGVTITITNCCLLNYDATGLAIVVPYVFTTEGSMNVSFECENRVSSELMFAEVETKLMNVTLIEITHYEFLLMNNSDPITFDIQYNIFNFTIPPVNLTYGITWESTETMKYTEMTRLNDSHVYSVRGNNLLTIYFEYYSGQRTERKYIRSGTVEFILISSRIGQTDTTSIDFTVKRHLLSDDHSISIDWGDGSPDTSRSYTATTIPPQSNPVISTGAPTTESHVFIKAGIFTPVITFSSVRGIEILDLNDTIYIENKIQGLEISTEDRYTFADTIAPIISMGNTTYPVRNISCYFNYTDAGITVIGDLLDNSTDTIQTVIEYSDLGEKNLLVTCSNYLSEQTLQAVYLVFSVCFDSSRMFDRVYASVSTALKIYSSNPQTITGRSTITDVCKNRTDNIRYTWKLQRFNQSTSTLQDIAISHPNSISFTVLDFTSEPGIYRLELTVFFPEYPDDYITDVMFLQLIDPPLVGNIEFGSKREVSIGIPVNFDAKLSSFDPKIGHGIEDPDLRFSWNCYRIADSAAVDSYTAPYSNDTSYRSAPPCGFTLPSQSIINGIDTAGVQPNSWYLVELEVTKDVRRVTDIQVLYFSNADTPLLGISCQLNCLQKVLSDDITYFHSSITCPSCSPEQLNSVTYSWSVYKYNVITGQDDLLNWVDISSYISTVQSDREFNAKPFLFEEGASYAVELEATIPGKDPTKTTIRFDVNYRPYGGVCEFNTLTGFATVTKFQVTCDGWMDESFRRDRDALIDGGEPVVYRVEQFTRLGTFVVYEGSERSTPPFFLQPCDERDSYDCEVVVKIMDFVRSEANEKFIVNVQAPLDYYLSKARNETNSTDITTDEILEEFYQRIEQDINVTLNYDSFLIGIMTASTYGAVLNTIPLEQSPIEDFGLIQSNDSITARQTIVDSLRIIDPKKQRLQNVMEGVILLFTDTVNKTTRTAPLTLNDILIASSSLASLIDNPEIITGRAQSAISNTAEDLSNSLVAKLETSVIIKDILKTMEAINTLQDKVIDLGGPDMTGKLPNGVDYSNTDWNPEGDGFNPYEQEYFAKLINRRKAADIDRFIENAKETERVCEKIWENSFEIMDKATADNTTFKTINRNFASELTKGTIREILARQRAKTTIAQLMLGNQTGITEGQTGVAGSTESHTGVTGSTEGQTGSTEGQTGSTEGQTGSQTGNTDVQTGSTEGQTGGTGGPSGSTGSPGGQTASTDGSGGHPPFGEFLDKPLGQPPFEDTPK</sequence>
<evidence type="ECO:0000256" key="5">
    <source>
        <dbReference type="ARBA" id="ARBA00023136"/>
    </source>
</evidence>
<dbReference type="Proteomes" id="UP000030746">
    <property type="component" value="Unassembled WGS sequence"/>
</dbReference>
<feature type="compositionally biased region" description="Low complexity" evidence="6">
    <location>
        <begin position="1517"/>
        <end position="1557"/>
    </location>
</feature>
<dbReference type="PANTHER" id="PTHR46730">
    <property type="entry name" value="POLYCYSTIN-1"/>
    <property type="match status" value="1"/>
</dbReference>
<keyword evidence="4" id="KW-1133">Transmembrane helix</keyword>
<dbReference type="EMBL" id="KB199905">
    <property type="protein sequence ID" value="ESP04003.1"/>
    <property type="molecule type" value="Genomic_DNA"/>
</dbReference>
<dbReference type="KEGG" id="lgi:LOTGIDRAFT_156606"/>
<evidence type="ECO:0000256" key="3">
    <source>
        <dbReference type="ARBA" id="ARBA00022737"/>
    </source>
</evidence>
<feature type="compositionally biased region" description="Gly residues" evidence="6">
    <location>
        <begin position="1558"/>
        <end position="1573"/>
    </location>
</feature>
<proteinExistence type="predicted"/>
<evidence type="ECO:0000256" key="6">
    <source>
        <dbReference type="SAM" id="MobiDB-lite"/>
    </source>
</evidence>
<dbReference type="OrthoDB" id="6155349at2759"/>
<evidence type="ECO:0000256" key="4">
    <source>
        <dbReference type="ARBA" id="ARBA00022989"/>
    </source>
</evidence>